<dbReference type="Proteomes" id="UP001186974">
    <property type="component" value="Unassembled WGS sequence"/>
</dbReference>
<protein>
    <submittedName>
        <fullName evidence="1">Uncharacterized protein</fullName>
    </submittedName>
</protein>
<proteinExistence type="predicted"/>
<accession>A0ACC3CXE0</accession>
<name>A0ACC3CXE0_9PEZI</name>
<sequence length="148" mass="15657">MSTEVITTTSVSILVSVSRIAINETTTVVSSLSGSLITTKITQEVTTAISFAVTEQTAMIQPTTVFATTAPGTVLVSGGYGGTQTVVVTVAPPARSTTSSVYEPQCLPAVNFLEQVGGENPLQEMGKRSLWDETLWEAQGVNPYEPHY</sequence>
<evidence type="ECO:0000313" key="1">
    <source>
        <dbReference type="EMBL" id="KAK3048626.1"/>
    </source>
</evidence>
<organism evidence="1 2">
    <name type="scientific">Coniosporium uncinatum</name>
    <dbReference type="NCBI Taxonomy" id="93489"/>
    <lineage>
        <taxon>Eukaryota</taxon>
        <taxon>Fungi</taxon>
        <taxon>Dikarya</taxon>
        <taxon>Ascomycota</taxon>
        <taxon>Pezizomycotina</taxon>
        <taxon>Dothideomycetes</taxon>
        <taxon>Dothideomycetes incertae sedis</taxon>
        <taxon>Coniosporium</taxon>
    </lineage>
</organism>
<feature type="non-terminal residue" evidence="1">
    <location>
        <position position="148"/>
    </location>
</feature>
<dbReference type="EMBL" id="JAWDJW010010266">
    <property type="protein sequence ID" value="KAK3048626.1"/>
    <property type="molecule type" value="Genomic_DNA"/>
</dbReference>
<gene>
    <name evidence="1" type="ORF">LTS18_012911</name>
</gene>
<keyword evidence="2" id="KW-1185">Reference proteome</keyword>
<comment type="caution">
    <text evidence="1">The sequence shown here is derived from an EMBL/GenBank/DDBJ whole genome shotgun (WGS) entry which is preliminary data.</text>
</comment>
<reference evidence="1" key="1">
    <citation type="submission" date="2024-09" db="EMBL/GenBank/DDBJ databases">
        <title>Black Yeasts Isolated from many extreme environments.</title>
        <authorList>
            <person name="Coleine C."/>
            <person name="Stajich J.E."/>
            <person name="Selbmann L."/>
        </authorList>
    </citation>
    <scope>NUCLEOTIDE SEQUENCE</scope>
    <source>
        <strain evidence="1">CCFEE 5737</strain>
    </source>
</reference>
<evidence type="ECO:0000313" key="2">
    <source>
        <dbReference type="Proteomes" id="UP001186974"/>
    </source>
</evidence>